<dbReference type="Proteomes" id="UP000633263">
    <property type="component" value="Unassembled WGS sequence"/>
</dbReference>
<protein>
    <recommendedName>
        <fullName evidence="3">DUF2782 domain-containing protein</fullName>
    </recommendedName>
</protein>
<name>A0ABQ2CQY8_9GAMM</name>
<sequence length="120" mass="13453">MRQFSVSRVKGLEWGQRHSTRDKVNMTRLIGCGLAALLLLGSMNVSAQEPPLTGEPEVTIRHEGDKTVEEYRINGFLYAIKITPKNGAPYFLVAVDDDGNFARADSPSGMRIPSWKIFEW</sequence>
<comment type="caution">
    <text evidence="1">The sequence shown here is derived from an EMBL/GenBank/DDBJ whole genome shotgun (WGS) entry which is preliminary data.</text>
</comment>
<evidence type="ECO:0008006" key="3">
    <source>
        <dbReference type="Google" id="ProtNLM"/>
    </source>
</evidence>
<dbReference type="Pfam" id="PF11191">
    <property type="entry name" value="DUF2782"/>
    <property type="match status" value="1"/>
</dbReference>
<dbReference type="EMBL" id="BMNN01000004">
    <property type="protein sequence ID" value="GGJ04155.1"/>
    <property type="molecule type" value="Genomic_DNA"/>
</dbReference>
<reference evidence="2" key="1">
    <citation type="journal article" date="2019" name="Int. J. Syst. Evol. Microbiol.">
        <title>The Global Catalogue of Microorganisms (GCM) 10K type strain sequencing project: providing services to taxonomists for standard genome sequencing and annotation.</title>
        <authorList>
            <consortium name="The Broad Institute Genomics Platform"/>
            <consortium name="The Broad Institute Genome Sequencing Center for Infectious Disease"/>
            <person name="Wu L."/>
            <person name="Ma J."/>
        </authorList>
    </citation>
    <scope>NUCLEOTIDE SEQUENCE [LARGE SCALE GENOMIC DNA]</scope>
    <source>
        <strain evidence="2">JCM 11590</strain>
    </source>
</reference>
<accession>A0ABQ2CQY8</accession>
<keyword evidence="2" id="KW-1185">Reference proteome</keyword>
<proteinExistence type="predicted"/>
<gene>
    <name evidence="1" type="ORF">GCM10009083_21250</name>
</gene>
<organism evidence="1 2">
    <name type="scientific">Halopseudomonas pertucinogena</name>
    <dbReference type="NCBI Taxonomy" id="86175"/>
    <lineage>
        <taxon>Bacteria</taxon>
        <taxon>Pseudomonadati</taxon>
        <taxon>Pseudomonadota</taxon>
        <taxon>Gammaproteobacteria</taxon>
        <taxon>Pseudomonadales</taxon>
        <taxon>Pseudomonadaceae</taxon>
        <taxon>Halopseudomonas</taxon>
    </lineage>
</organism>
<evidence type="ECO:0000313" key="2">
    <source>
        <dbReference type="Proteomes" id="UP000633263"/>
    </source>
</evidence>
<evidence type="ECO:0000313" key="1">
    <source>
        <dbReference type="EMBL" id="GGJ04155.1"/>
    </source>
</evidence>
<dbReference type="Gene3D" id="2.20.130.30">
    <property type="entry name" value="Protein of unknown function DUF2782"/>
    <property type="match status" value="1"/>
</dbReference>
<dbReference type="InterPro" id="IPR021357">
    <property type="entry name" value="DUF2782"/>
</dbReference>